<keyword evidence="3" id="KW-0050">Antiport</keyword>
<reference evidence="9" key="1">
    <citation type="submission" date="2021-01" db="EMBL/GenBank/DDBJ databases">
        <authorList>
            <person name="Corre E."/>
            <person name="Pelletier E."/>
            <person name="Niang G."/>
            <person name="Scheremetjew M."/>
            <person name="Finn R."/>
            <person name="Kale V."/>
            <person name="Holt S."/>
            <person name="Cochrane G."/>
            <person name="Meng A."/>
            <person name="Brown T."/>
            <person name="Cohen L."/>
        </authorList>
    </citation>
    <scope>NUCLEOTIDE SEQUENCE</scope>
    <source>
        <strain evidence="9">GSO104</strain>
    </source>
</reference>
<dbReference type="GO" id="GO:0005262">
    <property type="term" value="F:calcium channel activity"/>
    <property type="evidence" value="ECO:0007669"/>
    <property type="project" value="TreeGrafter"/>
</dbReference>
<evidence type="ECO:0000256" key="3">
    <source>
        <dbReference type="ARBA" id="ARBA00022449"/>
    </source>
</evidence>
<evidence type="ECO:0000256" key="7">
    <source>
        <dbReference type="SAM" id="Phobius"/>
    </source>
</evidence>
<accession>A0A6S9AX49</accession>
<evidence type="ECO:0000256" key="1">
    <source>
        <dbReference type="ARBA" id="ARBA00004141"/>
    </source>
</evidence>
<comment type="similarity">
    <text evidence="2">Belongs to the Ca(2+):cation antiporter (CaCA) (TC 2.A.19) family. SLC24A subfamily.</text>
</comment>
<name>A0A6S9AX49_9STRA</name>
<keyword evidence="4 7" id="KW-0812">Transmembrane</keyword>
<feature type="transmembrane region" description="Helical" evidence="7">
    <location>
        <begin position="486"/>
        <end position="506"/>
    </location>
</feature>
<evidence type="ECO:0000256" key="6">
    <source>
        <dbReference type="ARBA" id="ARBA00023136"/>
    </source>
</evidence>
<dbReference type="EMBL" id="HBNS01002307">
    <property type="protein sequence ID" value="CAE4581633.1"/>
    <property type="molecule type" value="Transcribed_RNA"/>
</dbReference>
<proteinExistence type="inferred from homology"/>
<dbReference type="InterPro" id="IPR044880">
    <property type="entry name" value="NCX_ion-bd_dom_sf"/>
</dbReference>
<feature type="transmembrane region" description="Helical" evidence="7">
    <location>
        <begin position="163"/>
        <end position="183"/>
    </location>
</feature>
<feature type="transmembrane region" description="Helical" evidence="7">
    <location>
        <begin position="593"/>
        <end position="613"/>
    </location>
</feature>
<keyword evidence="3" id="KW-0813">Transport</keyword>
<evidence type="ECO:0000313" key="9">
    <source>
        <dbReference type="EMBL" id="CAE4581633.1"/>
    </source>
</evidence>
<evidence type="ECO:0000259" key="8">
    <source>
        <dbReference type="Pfam" id="PF01699"/>
    </source>
</evidence>
<feature type="transmembrane region" description="Helical" evidence="7">
    <location>
        <begin position="16"/>
        <end position="34"/>
    </location>
</feature>
<dbReference type="InterPro" id="IPR004837">
    <property type="entry name" value="NaCa_Exmemb"/>
</dbReference>
<dbReference type="InterPro" id="IPR004481">
    <property type="entry name" value="K/Na/Ca-exchanger"/>
</dbReference>
<feature type="transmembrane region" description="Helical" evidence="7">
    <location>
        <begin position="619"/>
        <end position="643"/>
    </location>
</feature>
<sequence length="644" mass="71420">MDDIAIEGGGGGETSVSPWVWIGLSFTATISFYLQATVTEERFVPALNVIANHFNIPDDVAGATLMAAGASSPELFSSIVALFITHSALGLGTVVGSEIFNQLIICAGAVLAARNNCLHLDKAILIREVGFYALSVLLLYLALSDHRPDPDDPDGPEHIYVSFYDALLLFGVYIIYVLVCSYFDNVVSFLTTGKLQGIASKADSYGTFSRASQANISLPEKMSYMMETKHEPEENFVEKSTNEDGREKQVLRMTISGGAKESSRTSSRFAESIRSFVGKFSDGASTRAFQFLVHEEKPSEQHDLHDFEFDEFAEVFSCFLWQRSVFYNKSRIATNGWHLRWFTFTHDKIASVPDRKQYEKHNLTYPHFEHIEVDSSRLLIKLVTSDPKKRNYVLMAPSKNIFLRVVSKCEELLIFWENENSEEAVDLSSHDADDEPSLIEFPSGESVFTIIIYLILLPFNLLLHLTVPDVRHISAEGDPRSNVVTVAFLAVVMCLLWLIVGSYAMVSSLEHLADLMEIPDAVVGITVSAVGTSLPNYVASKCAAQQGFGNMAVSNAFGSNTFNILVGLGLPWTLYTAFGTHGAPYHGLRNEGILNSVLVMATVLVIFIIFMVASNAVMYRWHAFVFMALYTLFLVYAIGQVYLS</sequence>
<dbReference type="Pfam" id="PF01699">
    <property type="entry name" value="Na_Ca_ex"/>
    <property type="match status" value="2"/>
</dbReference>
<evidence type="ECO:0000256" key="5">
    <source>
        <dbReference type="ARBA" id="ARBA00022989"/>
    </source>
</evidence>
<feature type="transmembrane region" description="Helical" evidence="7">
    <location>
        <begin position="447"/>
        <end position="466"/>
    </location>
</feature>
<keyword evidence="6 7" id="KW-0472">Membrane</keyword>
<protein>
    <recommendedName>
        <fullName evidence="8">Sodium/calcium exchanger membrane region domain-containing protein</fullName>
    </recommendedName>
</protein>
<dbReference type="PANTHER" id="PTHR10846">
    <property type="entry name" value="SODIUM/POTASSIUM/CALCIUM EXCHANGER"/>
    <property type="match status" value="1"/>
</dbReference>
<organism evidence="9">
    <name type="scientific">Ditylum brightwellii</name>
    <dbReference type="NCBI Taxonomy" id="49249"/>
    <lineage>
        <taxon>Eukaryota</taxon>
        <taxon>Sar</taxon>
        <taxon>Stramenopiles</taxon>
        <taxon>Ochrophyta</taxon>
        <taxon>Bacillariophyta</taxon>
        <taxon>Mediophyceae</taxon>
        <taxon>Lithodesmiophycidae</taxon>
        <taxon>Lithodesmiales</taxon>
        <taxon>Lithodesmiaceae</taxon>
        <taxon>Ditylum</taxon>
    </lineage>
</organism>
<comment type="subcellular location">
    <subcellularLocation>
        <location evidence="1">Membrane</location>
        <topology evidence="1">Multi-pass membrane protein</topology>
    </subcellularLocation>
</comment>
<dbReference type="GO" id="GO:0005886">
    <property type="term" value="C:plasma membrane"/>
    <property type="evidence" value="ECO:0007669"/>
    <property type="project" value="TreeGrafter"/>
</dbReference>
<dbReference type="GO" id="GO:0006874">
    <property type="term" value="P:intracellular calcium ion homeostasis"/>
    <property type="evidence" value="ECO:0007669"/>
    <property type="project" value="TreeGrafter"/>
</dbReference>
<feature type="transmembrane region" description="Helical" evidence="7">
    <location>
        <begin position="124"/>
        <end position="143"/>
    </location>
</feature>
<feature type="domain" description="Sodium/calcium exchanger membrane region" evidence="8">
    <location>
        <begin position="487"/>
        <end position="638"/>
    </location>
</feature>
<dbReference type="PANTHER" id="PTHR10846:SF73">
    <property type="entry name" value="SODIUM_CALCIUM EXCHANGER MEMBRANE REGION DOMAIN-CONTAINING PROTEIN"/>
    <property type="match status" value="1"/>
</dbReference>
<gene>
    <name evidence="9" type="ORF">DBRI00130_LOCUS1852</name>
</gene>
<dbReference type="NCBIfam" id="TIGR00367">
    <property type="entry name" value="calcium/sodium antiporter"/>
    <property type="match status" value="1"/>
</dbReference>
<evidence type="ECO:0000256" key="2">
    <source>
        <dbReference type="ARBA" id="ARBA00005364"/>
    </source>
</evidence>
<feature type="domain" description="Sodium/calcium exchanger membrane region" evidence="8">
    <location>
        <begin position="28"/>
        <end position="180"/>
    </location>
</feature>
<dbReference type="Gene3D" id="1.20.1420.30">
    <property type="entry name" value="NCX, central ion-binding region"/>
    <property type="match status" value="2"/>
</dbReference>
<dbReference type="GO" id="GO:0008273">
    <property type="term" value="F:calcium, potassium:sodium antiporter activity"/>
    <property type="evidence" value="ECO:0007669"/>
    <property type="project" value="TreeGrafter"/>
</dbReference>
<keyword evidence="5 7" id="KW-1133">Transmembrane helix</keyword>
<evidence type="ECO:0000256" key="4">
    <source>
        <dbReference type="ARBA" id="ARBA00022692"/>
    </source>
</evidence>
<dbReference type="AlphaFoldDB" id="A0A6S9AX49"/>